<dbReference type="EMBL" id="AEQO01000054">
    <property type="protein sequence ID" value="EFV05339.1"/>
    <property type="molecule type" value="Genomic_DNA"/>
</dbReference>
<keyword evidence="2" id="KW-1185">Reference proteome</keyword>
<comment type="caution">
    <text evidence="1">The sequence shown here is derived from an EMBL/GenBank/DDBJ whole genome shotgun (WGS) entry which is preliminary data.</text>
</comment>
<dbReference type="HOGENOM" id="CLU_3274690_0_0_10"/>
<accession>E6MLZ9</accession>
<sequence>MKLFRASAHDRNTKWNFFVLLSDSERVNGEFSCFCTRLKKK</sequence>
<name>E6MLZ9_9BACT</name>
<organism evidence="1 2">
    <name type="scientific">Segatella salivae DSM 15606</name>
    <dbReference type="NCBI Taxonomy" id="888832"/>
    <lineage>
        <taxon>Bacteria</taxon>
        <taxon>Pseudomonadati</taxon>
        <taxon>Bacteroidota</taxon>
        <taxon>Bacteroidia</taxon>
        <taxon>Bacteroidales</taxon>
        <taxon>Prevotellaceae</taxon>
        <taxon>Segatella</taxon>
    </lineage>
</organism>
<evidence type="ECO:0000313" key="2">
    <source>
        <dbReference type="Proteomes" id="UP000003874"/>
    </source>
</evidence>
<dbReference type="AlphaFoldDB" id="E6MLZ9"/>
<proteinExistence type="predicted"/>
<protein>
    <submittedName>
        <fullName evidence="1">Uncharacterized protein</fullName>
    </submittedName>
</protein>
<dbReference type="Proteomes" id="UP000003874">
    <property type="component" value="Unassembled WGS sequence"/>
</dbReference>
<reference evidence="1 2" key="1">
    <citation type="submission" date="2010-12" db="EMBL/GenBank/DDBJ databases">
        <authorList>
            <person name="Muzny D."/>
            <person name="Qin X."/>
            <person name="Deng J."/>
            <person name="Jiang H."/>
            <person name="Liu Y."/>
            <person name="Qu J."/>
            <person name="Song X.-Z."/>
            <person name="Zhang L."/>
            <person name="Thornton R."/>
            <person name="Coyle M."/>
            <person name="Francisco L."/>
            <person name="Jackson L."/>
            <person name="Javaid M."/>
            <person name="Korchina V."/>
            <person name="Kovar C."/>
            <person name="Mata R."/>
            <person name="Mathew T."/>
            <person name="Ngo R."/>
            <person name="Nguyen L."/>
            <person name="Nguyen N."/>
            <person name="Okwuonu G."/>
            <person name="Ongeri F."/>
            <person name="Pham C."/>
            <person name="Simmons D."/>
            <person name="Wilczek-Boney K."/>
            <person name="Hale W."/>
            <person name="Jakkamsetti A."/>
            <person name="Pham P."/>
            <person name="Ruth R."/>
            <person name="San Lucas F."/>
            <person name="Warren J."/>
            <person name="Zhang J."/>
            <person name="Zhao Z."/>
            <person name="Zhou C."/>
            <person name="Zhu D."/>
            <person name="Lee S."/>
            <person name="Bess C."/>
            <person name="Blankenburg K."/>
            <person name="Forbes L."/>
            <person name="Fu Q."/>
            <person name="Gubbala S."/>
            <person name="Hirani K."/>
            <person name="Jayaseelan J.C."/>
            <person name="Lara F."/>
            <person name="Munidasa M."/>
            <person name="Palculict T."/>
            <person name="Patil S."/>
            <person name="Pu L.-L."/>
            <person name="Saada N."/>
            <person name="Tang L."/>
            <person name="Weissenberger G."/>
            <person name="Zhu Y."/>
            <person name="Hemphill L."/>
            <person name="Shang Y."/>
            <person name="Youmans B."/>
            <person name="Ayvaz T."/>
            <person name="Ross M."/>
            <person name="Santibanez J."/>
            <person name="Aqrawi P."/>
            <person name="Gross S."/>
            <person name="Joshi V."/>
            <person name="Fowler G."/>
            <person name="Nazareth L."/>
            <person name="Reid J."/>
            <person name="Worley K."/>
            <person name="Petrosino J."/>
            <person name="Highlander S."/>
            <person name="Gibbs R."/>
        </authorList>
    </citation>
    <scope>NUCLEOTIDE SEQUENCE [LARGE SCALE GENOMIC DNA]</scope>
    <source>
        <strain evidence="1 2">DSM 15606</strain>
    </source>
</reference>
<evidence type="ECO:0000313" key="1">
    <source>
        <dbReference type="EMBL" id="EFV05339.1"/>
    </source>
</evidence>
<gene>
    <name evidence="1" type="ORF">HMPREF9420_0516</name>
</gene>